<reference evidence="3 4" key="1">
    <citation type="submission" date="2018-11" db="EMBL/GenBank/DDBJ databases">
        <authorList>
            <consortium name="Pathogen Informatics"/>
        </authorList>
    </citation>
    <scope>NUCLEOTIDE SEQUENCE [LARGE SCALE GENOMIC DNA]</scope>
</reference>
<protein>
    <recommendedName>
        <fullName evidence="2">DUF5726 domain-containing protein</fullName>
    </recommendedName>
</protein>
<name>A0A3P6P2R4_TAEAS</name>
<keyword evidence="4" id="KW-1185">Reference proteome</keyword>
<sequence length="122" mass="13838">MQDLFLAAIDAGISHDPDIDQCCESLAQLVTNQQERTLVRDFFHQHKKNPIRKLSTSRTTEDPSQLVELAATKRQEHRITSSHQTSSGQPNPTPPRRAPPHHTPRPGDQSFSFSYMLQNDSH</sequence>
<evidence type="ECO:0000256" key="1">
    <source>
        <dbReference type="SAM" id="MobiDB-lite"/>
    </source>
</evidence>
<proteinExistence type="predicted"/>
<dbReference type="Pfam" id="PF18996">
    <property type="entry name" value="DUF5726"/>
    <property type="match status" value="1"/>
</dbReference>
<feature type="region of interest" description="Disordered" evidence="1">
    <location>
        <begin position="47"/>
        <end position="122"/>
    </location>
</feature>
<feature type="compositionally biased region" description="Polar residues" evidence="1">
    <location>
        <begin position="109"/>
        <end position="122"/>
    </location>
</feature>
<dbReference type="Proteomes" id="UP000282613">
    <property type="component" value="Unassembled WGS sequence"/>
</dbReference>
<dbReference type="EMBL" id="UYRS01001894">
    <property type="protein sequence ID" value="VDK25430.1"/>
    <property type="molecule type" value="Genomic_DNA"/>
</dbReference>
<accession>A0A3P6P2R4</accession>
<feature type="domain" description="DUF5726" evidence="2">
    <location>
        <begin position="2"/>
        <end position="48"/>
    </location>
</feature>
<gene>
    <name evidence="3" type="ORF">TASK_LOCUS2515</name>
</gene>
<evidence type="ECO:0000313" key="4">
    <source>
        <dbReference type="Proteomes" id="UP000282613"/>
    </source>
</evidence>
<evidence type="ECO:0000259" key="2">
    <source>
        <dbReference type="Pfam" id="PF18996"/>
    </source>
</evidence>
<evidence type="ECO:0000313" key="3">
    <source>
        <dbReference type="EMBL" id="VDK25430.1"/>
    </source>
</evidence>
<dbReference type="InterPro" id="IPR043784">
    <property type="entry name" value="DUF5726"/>
</dbReference>
<organism evidence="3 4">
    <name type="scientific">Taenia asiatica</name>
    <name type="common">Asian tapeworm</name>
    <dbReference type="NCBI Taxonomy" id="60517"/>
    <lineage>
        <taxon>Eukaryota</taxon>
        <taxon>Metazoa</taxon>
        <taxon>Spiralia</taxon>
        <taxon>Lophotrochozoa</taxon>
        <taxon>Platyhelminthes</taxon>
        <taxon>Cestoda</taxon>
        <taxon>Eucestoda</taxon>
        <taxon>Cyclophyllidea</taxon>
        <taxon>Taeniidae</taxon>
        <taxon>Taenia</taxon>
    </lineage>
</organism>
<dbReference type="AlphaFoldDB" id="A0A3P6P2R4"/>